<dbReference type="InterPro" id="IPR043502">
    <property type="entry name" value="DNA/RNA_pol_sf"/>
</dbReference>
<accession>A0AAD7R0N8</accession>
<evidence type="ECO:0000313" key="2">
    <source>
        <dbReference type="EMBL" id="KAJ8351016.1"/>
    </source>
</evidence>
<dbReference type="AlphaFoldDB" id="A0AAD7R0N8"/>
<protein>
    <recommendedName>
        <fullName evidence="1">Reverse transcriptase domain-containing protein</fullName>
    </recommendedName>
</protein>
<dbReference type="Proteomes" id="UP001221898">
    <property type="component" value="Unassembled WGS sequence"/>
</dbReference>
<evidence type="ECO:0000259" key="1">
    <source>
        <dbReference type="Pfam" id="PF00078"/>
    </source>
</evidence>
<dbReference type="PANTHER" id="PTHR19446">
    <property type="entry name" value="REVERSE TRANSCRIPTASES"/>
    <property type="match status" value="1"/>
</dbReference>
<sequence length="312" mass="35645">MQGEDAYPNWKDTCGPYSNSKTNDRGLRLLEFARYNNLMLANTLGLHKASRRWTWHSPNGEHHNQIDYILIKKRFQSSVNIGRTRSFPKADIGSDHDLVLMSFRLRLKKIKSSKYTRMKLNLDKLQDPVVAELFKTTLGGKITTLLLEVEAAVRSLKKGKAAGVDNIPAELLQAGGEAIIDVLTIICNKIWQSGRSTTEQIFNLRIICEKHLQHQQPLYHVFVDFKKAFDRVWHAALWATMRKYNISPNLVSIIQNLYDKATSAVLHNGAFGDWFRTMTGVRQGCLLSPLLFNIFLSASWLTPWKTMRDLSA</sequence>
<feature type="domain" description="Reverse transcriptase" evidence="1">
    <location>
        <begin position="194"/>
        <end position="297"/>
    </location>
</feature>
<keyword evidence="3" id="KW-1185">Reference proteome</keyword>
<organism evidence="2 3">
    <name type="scientific">Aldrovandia affinis</name>
    <dbReference type="NCBI Taxonomy" id="143900"/>
    <lineage>
        <taxon>Eukaryota</taxon>
        <taxon>Metazoa</taxon>
        <taxon>Chordata</taxon>
        <taxon>Craniata</taxon>
        <taxon>Vertebrata</taxon>
        <taxon>Euteleostomi</taxon>
        <taxon>Actinopterygii</taxon>
        <taxon>Neopterygii</taxon>
        <taxon>Teleostei</taxon>
        <taxon>Notacanthiformes</taxon>
        <taxon>Halosauridae</taxon>
        <taxon>Aldrovandia</taxon>
    </lineage>
</organism>
<proteinExistence type="predicted"/>
<reference evidence="2" key="1">
    <citation type="journal article" date="2023" name="Science">
        <title>Genome structures resolve the early diversification of teleost fishes.</title>
        <authorList>
            <person name="Parey E."/>
            <person name="Louis A."/>
            <person name="Montfort J."/>
            <person name="Bouchez O."/>
            <person name="Roques C."/>
            <person name="Iampietro C."/>
            <person name="Lluch J."/>
            <person name="Castinel A."/>
            <person name="Donnadieu C."/>
            <person name="Desvignes T."/>
            <person name="Floi Bucao C."/>
            <person name="Jouanno E."/>
            <person name="Wen M."/>
            <person name="Mejri S."/>
            <person name="Dirks R."/>
            <person name="Jansen H."/>
            <person name="Henkel C."/>
            <person name="Chen W.J."/>
            <person name="Zahm M."/>
            <person name="Cabau C."/>
            <person name="Klopp C."/>
            <person name="Thompson A.W."/>
            <person name="Robinson-Rechavi M."/>
            <person name="Braasch I."/>
            <person name="Lecointre G."/>
            <person name="Bobe J."/>
            <person name="Postlethwait J.H."/>
            <person name="Berthelot C."/>
            <person name="Roest Crollius H."/>
            <person name="Guiguen Y."/>
        </authorList>
    </citation>
    <scope>NUCLEOTIDE SEQUENCE</scope>
    <source>
        <strain evidence="2">NC1722</strain>
    </source>
</reference>
<dbReference type="InterPro" id="IPR000477">
    <property type="entry name" value="RT_dom"/>
</dbReference>
<dbReference type="SUPFAM" id="SSF56672">
    <property type="entry name" value="DNA/RNA polymerases"/>
    <property type="match status" value="1"/>
</dbReference>
<dbReference type="Gene3D" id="3.60.10.10">
    <property type="entry name" value="Endonuclease/exonuclease/phosphatase"/>
    <property type="match status" value="1"/>
</dbReference>
<name>A0AAD7R0N8_9TELE</name>
<dbReference type="SUPFAM" id="SSF56219">
    <property type="entry name" value="DNase I-like"/>
    <property type="match status" value="1"/>
</dbReference>
<comment type="caution">
    <text evidence="2">The sequence shown here is derived from an EMBL/GenBank/DDBJ whole genome shotgun (WGS) entry which is preliminary data.</text>
</comment>
<dbReference type="Pfam" id="PF00078">
    <property type="entry name" value="RVT_1"/>
    <property type="match status" value="1"/>
</dbReference>
<gene>
    <name evidence="2" type="ORF">AAFF_G00162180</name>
</gene>
<evidence type="ECO:0000313" key="3">
    <source>
        <dbReference type="Proteomes" id="UP001221898"/>
    </source>
</evidence>
<dbReference type="InterPro" id="IPR036691">
    <property type="entry name" value="Endo/exonu/phosph_ase_sf"/>
</dbReference>
<dbReference type="EMBL" id="JAINUG010002190">
    <property type="protein sequence ID" value="KAJ8351016.1"/>
    <property type="molecule type" value="Genomic_DNA"/>
</dbReference>